<dbReference type="InterPro" id="IPR012467">
    <property type="entry name" value="DUF1684"/>
</dbReference>
<organism evidence="1 2">
    <name type="scientific">Flavobacterium limicola</name>
    <dbReference type="NCBI Taxonomy" id="180441"/>
    <lineage>
        <taxon>Bacteria</taxon>
        <taxon>Pseudomonadati</taxon>
        <taxon>Bacteroidota</taxon>
        <taxon>Flavobacteriia</taxon>
        <taxon>Flavobacteriales</taxon>
        <taxon>Flavobacteriaceae</taxon>
        <taxon>Flavobacterium</taxon>
    </lineage>
</organism>
<dbReference type="EMBL" id="RBXA01000002">
    <property type="protein sequence ID" value="RKS93889.1"/>
    <property type="molecule type" value="Genomic_DNA"/>
</dbReference>
<keyword evidence="2" id="KW-1185">Reference proteome</keyword>
<gene>
    <name evidence="1" type="ORF">BC952_1745</name>
</gene>
<name>A0A495S2S9_9FLAO</name>
<dbReference type="Proteomes" id="UP000280091">
    <property type="component" value="Unassembled WGS sequence"/>
</dbReference>
<comment type="caution">
    <text evidence="1">The sequence shown here is derived from an EMBL/GenBank/DDBJ whole genome shotgun (WGS) entry which is preliminary data.</text>
</comment>
<protein>
    <recommendedName>
        <fullName evidence="3">DUF1684 domain-containing protein</fullName>
    </recommendedName>
</protein>
<dbReference type="PANTHER" id="PTHR41913:SF1">
    <property type="entry name" value="DUF1684 DOMAIN-CONTAINING PROTEIN"/>
    <property type="match status" value="1"/>
</dbReference>
<reference evidence="1 2" key="1">
    <citation type="submission" date="2018-10" db="EMBL/GenBank/DDBJ databases">
        <title>Genomic Encyclopedia of Archaeal and Bacterial Type Strains, Phase II (KMG-II): from individual species to whole genera.</title>
        <authorList>
            <person name="Goeker M."/>
        </authorList>
    </citation>
    <scope>NUCLEOTIDE SEQUENCE [LARGE SCALE GENOMIC DNA]</scope>
    <source>
        <strain evidence="1 2">DSM 15094</strain>
    </source>
</reference>
<evidence type="ECO:0000313" key="2">
    <source>
        <dbReference type="Proteomes" id="UP000280091"/>
    </source>
</evidence>
<proteinExistence type="predicted"/>
<dbReference type="AlphaFoldDB" id="A0A495S2S9"/>
<sequence length="231" mass="26958">MSYYFAKVENFVPMRLCVLVTFKLFLHKNKNMRTLFTLLFLIHLNLGFGQEKFDVSAVAKFQTELNEEYADAKKSPLTAEDLAVFKTLDFYPASETFFVVAKFVRTQKEKPFEMETSTDRKPLYVKYGELSFTIDGRDFKLNVYKNIELSKKKEYKDYLFLPFSDLTSGKESYIGGKYIDLRIPKGDTIVIDFNTSYNPYCAYNHKYSCPKVPLENDLDIEIKAGVKKFHD</sequence>
<accession>A0A495S2S9</accession>
<evidence type="ECO:0000313" key="1">
    <source>
        <dbReference type="EMBL" id="RKS93889.1"/>
    </source>
</evidence>
<dbReference type="PANTHER" id="PTHR41913">
    <property type="entry name" value="DUF1684 DOMAIN-CONTAINING PROTEIN"/>
    <property type="match status" value="1"/>
</dbReference>
<dbReference type="Pfam" id="PF07920">
    <property type="entry name" value="DUF1684"/>
    <property type="match status" value="1"/>
</dbReference>
<evidence type="ECO:0008006" key="3">
    <source>
        <dbReference type="Google" id="ProtNLM"/>
    </source>
</evidence>